<evidence type="ECO:0008006" key="4">
    <source>
        <dbReference type="Google" id="ProtNLM"/>
    </source>
</evidence>
<feature type="region of interest" description="Disordered" evidence="1">
    <location>
        <begin position="52"/>
        <end position="72"/>
    </location>
</feature>
<sequence>MILVACLLLPVMAVLLYTLGRIEDWLARTAQPPRHARRRHLYLIPGGRQELGTRRKTWAGGGRRQGRHSRAA</sequence>
<comment type="caution">
    <text evidence="2">The sequence shown here is derived from an EMBL/GenBank/DDBJ whole genome shotgun (WGS) entry which is preliminary data.</text>
</comment>
<dbReference type="EMBL" id="MRYD01000440">
    <property type="protein sequence ID" value="OSZ55673.1"/>
    <property type="molecule type" value="Genomic_DNA"/>
</dbReference>
<evidence type="ECO:0000256" key="1">
    <source>
        <dbReference type="SAM" id="MobiDB-lite"/>
    </source>
</evidence>
<name>A0ABX3Y7H9_9ACTN</name>
<organism evidence="2 3">
    <name type="scientific">Streptomyces pharetrae CZA14</name>
    <dbReference type="NCBI Taxonomy" id="1144883"/>
    <lineage>
        <taxon>Bacteria</taxon>
        <taxon>Bacillati</taxon>
        <taxon>Actinomycetota</taxon>
        <taxon>Actinomycetes</taxon>
        <taxon>Kitasatosporales</taxon>
        <taxon>Streptomycetaceae</taxon>
        <taxon>Streptomyces</taxon>
    </lineage>
</organism>
<evidence type="ECO:0000313" key="3">
    <source>
        <dbReference type="Proteomes" id="UP000194266"/>
    </source>
</evidence>
<dbReference type="Proteomes" id="UP000194266">
    <property type="component" value="Unassembled WGS sequence"/>
</dbReference>
<gene>
    <name evidence="2" type="ORF">OQI_37180</name>
</gene>
<protein>
    <recommendedName>
        <fullName evidence="4">Secreted protein</fullName>
    </recommendedName>
</protein>
<evidence type="ECO:0000313" key="2">
    <source>
        <dbReference type="EMBL" id="OSZ55673.1"/>
    </source>
</evidence>
<accession>A0ABX3Y7H9</accession>
<keyword evidence="3" id="KW-1185">Reference proteome</keyword>
<proteinExistence type="predicted"/>
<reference evidence="2 3" key="1">
    <citation type="submission" date="2016-12" db="EMBL/GenBank/DDBJ databases">
        <title>Genome Mining:The Detection of Biosynthetic Gene Clusters to Aid in the Expression of Curamycin A produced by Streptomyces sp. strain CZA14.</title>
        <authorList>
            <person name="Durrell K.A."/>
            <person name="Kirby B.M."/>
            <person name="Khan W."/>
            <person name="Mthethwa T."/>
            <person name="Le Roes-Hill M."/>
        </authorList>
    </citation>
    <scope>NUCLEOTIDE SEQUENCE [LARGE SCALE GENOMIC DNA]</scope>
    <source>
        <strain evidence="2 3">CZA14</strain>
    </source>
</reference>